<feature type="compositionally biased region" description="Low complexity" evidence="1">
    <location>
        <begin position="65"/>
        <end position="74"/>
    </location>
</feature>
<feature type="region of interest" description="Disordered" evidence="1">
    <location>
        <begin position="46"/>
        <end position="111"/>
    </location>
</feature>
<reference evidence="2" key="1">
    <citation type="submission" date="2022-08" db="EMBL/GenBank/DDBJ databases">
        <authorList>
            <person name="Gutierrez-Valencia J."/>
        </authorList>
    </citation>
    <scope>NUCLEOTIDE SEQUENCE</scope>
</reference>
<protein>
    <submittedName>
        <fullName evidence="2">Uncharacterized protein</fullName>
    </submittedName>
</protein>
<comment type="caution">
    <text evidence="2">The sequence shown here is derived from an EMBL/GenBank/DDBJ whole genome shotgun (WGS) entry which is preliminary data.</text>
</comment>
<accession>A0AAV0H4H4</accession>
<gene>
    <name evidence="2" type="ORF">LITE_LOCUS2454</name>
</gene>
<feature type="compositionally biased region" description="Low complexity" evidence="1">
    <location>
        <begin position="19"/>
        <end position="29"/>
    </location>
</feature>
<evidence type="ECO:0000313" key="3">
    <source>
        <dbReference type="Proteomes" id="UP001154282"/>
    </source>
</evidence>
<proteinExistence type="predicted"/>
<keyword evidence="3" id="KW-1185">Reference proteome</keyword>
<dbReference type="AlphaFoldDB" id="A0AAV0H4H4"/>
<organism evidence="2 3">
    <name type="scientific">Linum tenue</name>
    <dbReference type="NCBI Taxonomy" id="586396"/>
    <lineage>
        <taxon>Eukaryota</taxon>
        <taxon>Viridiplantae</taxon>
        <taxon>Streptophyta</taxon>
        <taxon>Embryophyta</taxon>
        <taxon>Tracheophyta</taxon>
        <taxon>Spermatophyta</taxon>
        <taxon>Magnoliopsida</taxon>
        <taxon>eudicotyledons</taxon>
        <taxon>Gunneridae</taxon>
        <taxon>Pentapetalae</taxon>
        <taxon>rosids</taxon>
        <taxon>fabids</taxon>
        <taxon>Malpighiales</taxon>
        <taxon>Linaceae</taxon>
        <taxon>Linum</taxon>
    </lineage>
</organism>
<dbReference type="EMBL" id="CAMGYJ010000002">
    <property type="protein sequence ID" value="CAI0379916.1"/>
    <property type="molecule type" value="Genomic_DNA"/>
</dbReference>
<feature type="region of interest" description="Disordered" evidence="1">
    <location>
        <begin position="1"/>
        <end position="29"/>
    </location>
</feature>
<evidence type="ECO:0000256" key="1">
    <source>
        <dbReference type="SAM" id="MobiDB-lite"/>
    </source>
</evidence>
<name>A0AAV0H4H4_9ROSI</name>
<evidence type="ECO:0000313" key="2">
    <source>
        <dbReference type="EMBL" id="CAI0379916.1"/>
    </source>
</evidence>
<feature type="compositionally biased region" description="Basic residues" evidence="1">
    <location>
        <begin position="87"/>
        <end position="98"/>
    </location>
</feature>
<sequence>MEPPRVARNRLRRRPLLPPQSRHPLSPYPHLAPALARLLHGLRPRRPRLGTLPLGHRQLRRQNDPRFGGPARGRPGPPQVALDHHPARVRQQRARPGSRRGLVGATVGGDV</sequence>
<dbReference type="Proteomes" id="UP001154282">
    <property type="component" value="Unassembled WGS sequence"/>
</dbReference>